<sequence>MRSEEEKEAGSESPMREGERERISKVFPFVPREIRTPYADHSPSWKGMRSCVFFSELQLRAGDALQQEIPAQERKTGQSGRSRIRRAKQKKRRNTGAKEERKRDAGGGVAGVAGGGSAGPEADRAVRIQDEDDEDITEREDEEEDEDPCSSPEADLENEPEPMEADHQGGITSSMAQSLHSLAQAQQTMSQTSSPSLSVQAVQAINQNLGQALSQVLSQNMQQNLGQTLQHNLAQSLTPSLSPQQQQQLLNQPQNLSQANQNLQQNIQSQAQNLSQTLQQPAQNLTQNLGQSLSQQALQQQAAQNLTQQQAQNLTQNLQQQALNMAGSIAQNGALAGMNMSTNQQQNSQNSMLSPGATSQDSHDLTEKLVNELQDWYGIKRVANATWNKGSHVGIRVFRITVRGGREGLFRSRARDSSLKMYGTNESHGPNHGPWTPPPAPQPLPPQAQHQNHPRPHPHNHPSHPPYVPPPYQHPHHHLPHEIFMHKSAMQMHARELGAAGALTGRAGGGVAGGLPGLGPIGVGPGGMIAGNEVKPHQCQQCLKSFSSNHQLVQHIRVHTGEKPYKCSYCDRRFKQLSHVQQHTRLHTGERPYKCHLPDCGRAFIQLSNLQQHLRNHDAQVERAKNRPFHCNICGKGFATESSLRTHTSKVSHVCTKSDVQQQQAFWLLNAVLAHDNNRTMVGKIRRTESSITKISISDGYLAPPLRRATLIANGSLFKTRRRRRRRRRKRKKQKKKKKKKKKKEKERQRAKVGEREQEKGEMKELHCGSRPGVSTKHYPEPRKTIHSEYNIIIGRSQHAALIGGPNATSCPVCHKLFLGGEALMEHMKHTHKDPNASGVATLTLKLCRPIVPSADCTTSVAGVYLAKRRTANHPCPVCGKHYVNEGSLRKHLACHPETSQLSTSLRMWPCSVCQAVFTHESGLLSHMEHMRMDPKHQFAAQYVLSRAAAERREREILASSSLGAGLGVLGSQTGGPQNLQQPPMCPSPSAHSDSSSGNGRLSSAGSEPGTLRSCSSSSCKWSSGIIRVECREYIS</sequence>
<dbReference type="Pfam" id="PF13912">
    <property type="entry name" value="zf-C2H2_6"/>
    <property type="match status" value="2"/>
</dbReference>
<keyword evidence="5" id="KW-0862">Zinc</keyword>
<dbReference type="PANTHER" id="PTHR24394">
    <property type="entry name" value="ZINC FINGER PROTEIN"/>
    <property type="match status" value="1"/>
</dbReference>
<feature type="compositionally biased region" description="Low complexity" evidence="8">
    <location>
        <begin position="988"/>
        <end position="1007"/>
    </location>
</feature>
<feature type="compositionally biased region" description="Basic and acidic residues" evidence="8">
    <location>
        <begin position="1"/>
        <end position="24"/>
    </location>
</feature>
<keyword evidence="6" id="KW-0539">Nucleus</keyword>
<evidence type="ECO:0000256" key="2">
    <source>
        <dbReference type="ARBA" id="ARBA00022723"/>
    </source>
</evidence>
<dbReference type="OrthoDB" id="5305647at2759"/>
<reference evidence="10 11" key="1">
    <citation type="submission" date="2015-07" db="EMBL/GenBank/DDBJ databases">
        <title>The genome of Melipona quadrifasciata.</title>
        <authorList>
            <person name="Pan H."/>
            <person name="Kapheim K."/>
        </authorList>
    </citation>
    <scope>NUCLEOTIDE SEQUENCE [LARGE SCALE GENOMIC DNA]</scope>
    <source>
        <strain evidence="10">0111107301</strain>
        <tissue evidence="10">Whole body</tissue>
    </source>
</reference>
<evidence type="ECO:0000313" key="10">
    <source>
        <dbReference type="EMBL" id="KOX79137.1"/>
    </source>
</evidence>
<dbReference type="Proteomes" id="UP000053105">
    <property type="component" value="Unassembled WGS sequence"/>
</dbReference>
<gene>
    <name evidence="10" type="ORF">WN51_07139</name>
</gene>
<dbReference type="PANTHER" id="PTHR24394:SF58">
    <property type="entry name" value="ZINC FINGER AND BTB DOMAIN CONTAINING 33"/>
    <property type="match status" value="1"/>
</dbReference>
<accession>A0A0M9A826</accession>
<feature type="region of interest" description="Disordered" evidence="8">
    <location>
        <begin position="343"/>
        <end position="363"/>
    </location>
</feature>
<evidence type="ECO:0000256" key="6">
    <source>
        <dbReference type="ARBA" id="ARBA00023242"/>
    </source>
</evidence>
<feature type="compositionally biased region" description="Basic residues" evidence="8">
    <location>
        <begin position="452"/>
        <end position="462"/>
    </location>
</feature>
<keyword evidence="2" id="KW-0479">Metal-binding</keyword>
<dbReference type="GO" id="GO:0008270">
    <property type="term" value="F:zinc ion binding"/>
    <property type="evidence" value="ECO:0007669"/>
    <property type="project" value="UniProtKB-KW"/>
</dbReference>
<evidence type="ECO:0000256" key="7">
    <source>
        <dbReference type="PROSITE-ProRule" id="PRU00042"/>
    </source>
</evidence>
<evidence type="ECO:0000256" key="5">
    <source>
        <dbReference type="ARBA" id="ARBA00022833"/>
    </source>
</evidence>
<feature type="region of interest" description="Disordered" evidence="8">
    <location>
        <begin position="418"/>
        <end position="478"/>
    </location>
</feature>
<keyword evidence="11" id="KW-1185">Reference proteome</keyword>
<dbReference type="GO" id="GO:0000981">
    <property type="term" value="F:DNA-binding transcription factor activity, RNA polymerase II-specific"/>
    <property type="evidence" value="ECO:0007669"/>
    <property type="project" value="TreeGrafter"/>
</dbReference>
<keyword evidence="4 7" id="KW-0863">Zinc-finger</keyword>
<evidence type="ECO:0000256" key="3">
    <source>
        <dbReference type="ARBA" id="ARBA00022737"/>
    </source>
</evidence>
<feature type="compositionally biased region" description="Basic residues" evidence="8">
    <location>
        <begin position="719"/>
        <end position="745"/>
    </location>
</feature>
<dbReference type="STRING" id="166423.A0A0M9A826"/>
<proteinExistence type="predicted"/>
<evidence type="ECO:0000259" key="9">
    <source>
        <dbReference type="PROSITE" id="PS50157"/>
    </source>
</evidence>
<feature type="domain" description="C2H2-type" evidence="9">
    <location>
        <begin position="629"/>
        <end position="658"/>
    </location>
</feature>
<evidence type="ECO:0000256" key="4">
    <source>
        <dbReference type="ARBA" id="ARBA00022771"/>
    </source>
</evidence>
<dbReference type="FunFam" id="3.30.160.60:FF:001495">
    <property type="entry name" value="Datilografo, isoform B"/>
    <property type="match status" value="1"/>
</dbReference>
<feature type="region of interest" description="Disordered" evidence="8">
    <location>
        <begin position="713"/>
        <end position="781"/>
    </location>
</feature>
<feature type="compositionally biased region" description="Pro residues" evidence="8">
    <location>
        <begin position="435"/>
        <end position="446"/>
    </location>
</feature>
<dbReference type="PROSITE" id="PS50157">
    <property type="entry name" value="ZINC_FINGER_C2H2_2"/>
    <property type="match status" value="6"/>
</dbReference>
<feature type="compositionally biased region" description="Pro residues" evidence="8">
    <location>
        <begin position="463"/>
        <end position="473"/>
    </location>
</feature>
<dbReference type="Pfam" id="PF00096">
    <property type="entry name" value="zf-C2H2"/>
    <property type="match status" value="4"/>
</dbReference>
<feature type="region of interest" description="Disordered" evidence="8">
    <location>
        <begin position="65"/>
        <end position="169"/>
    </location>
</feature>
<dbReference type="GO" id="GO:0005634">
    <property type="term" value="C:nucleus"/>
    <property type="evidence" value="ECO:0007669"/>
    <property type="project" value="UniProtKB-SubCell"/>
</dbReference>
<feature type="compositionally biased region" description="Basic and acidic residues" evidence="8">
    <location>
        <begin position="96"/>
        <end position="105"/>
    </location>
</feature>
<organism evidence="10 11">
    <name type="scientific">Melipona quadrifasciata</name>
    <dbReference type="NCBI Taxonomy" id="166423"/>
    <lineage>
        <taxon>Eukaryota</taxon>
        <taxon>Metazoa</taxon>
        <taxon>Ecdysozoa</taxon>
        <taxon>Arthropoda</taxon>
        <taxon>Hexapoda</taxon>
        <taxon>Insecta</taxon>
        <taxon>Pterygota</taxon>
        <taxon>Neoptera</taxon>
        <taxon>Endopterygota</taxon>
        <taxon>Hymenoptera</taxon>
        <taxon>Apocrita</taxon>
        <taxon>Aculeata</taxon>
        <taxon>Apoidea</taxon>
        <taxon>Anthophila</taxon>
        <taxon>Apidae</taxon>
        <taxon>Melipona</taxon>
    </lineage>
</organism>
<dbReference type="InterPro" id="IPR036236">
    <property type="entry name" value="Znf_C2H2_sf"/>
</dbReference>
<dbReference type="FunFam" id="3.30.160.60:FF:001498">
    <property type="entry name" value="Zinc finger protein 404"/>
    <property type="match status" value="1"/>
</dbReference>
<dbReference type="PROSITE" id="PS00028">
    <property type="entry name" value="ZINC_FINGER_C2H2_1"/>
    <property type="match status" value="6"/>
</dbReference>
<feature type="domain" description="C2H2-type" evidence="9">
    <location>
        <begin position="809"/>
        <end position="837"/>
    </location>
</feature>
<dbReference type="Gene3D" id="3.30.160.60">
    <property type="entry name" value="Classic Zinc Finger"/>
    <property type="match status" value="5"/>
</dbReference>
<dbReference type="SUPFAM" id="SSF57667">
    <property type="entry name" value="beta-beta-alpha zinc fingers"/>
    <property type="match status" value="3"/>
</dbReference>
<dbReference type="FunFam" id="3.30.160.60:FF:000433">
    <property type="entry name" value="zinc finger protein 384 isoform X1"/>
    <property type="match status" value="1"/>
</dbReference>
<feature type="region of interest" description="Disordered" evidence="8">
    <location>
        <begin position="969"/>
        <end position="1019"/>
    </location>
</feature>
<feature type="domain" description="C2H2-type" evidence="9">
    <location>
        <begin position="537"/>
        <end position="564"/>
    </location>
</feature>
<feature type="domain" description="C2H2-type" evidence="9">
    <location>
        <begin position="565"/>
        <end position="592"/>
    </location>
</feature>
<feature type="domain" description="C2H2-type" evidence="9">
    <location>
        <begin position="593"/>
        <end position="622"/>
    </location>
</feature>
<feature type="compositionally biased region" description="Gly residues" evidence="8">
    <location>
        <begin position="106"/>
        <end position="118"/>
    </location>
</feature>
<keyword evidence="3" id="KW-0677">Repeat</keyword>
<feature type="compositionally biased region" description="Low complexity" evidence="8">
    <location>
        <begin position="343"/>
        <end position="354"/>
    </location>
</feature>
<protein>
    <recommendedName>
        <fullName evidence="9">C2H2-type domain-containing protein</fullName>
    </recommendedName>
</protein>
<dbReference type="FunFam" id="3.30.160.60:FF:001397">
    <property type="entry name" value="Datilografo, isoform A"/>
    <property type="match status" value="1"/>
</dbReference>
<name>A0A0M9A826_9HYME</name>
<evidence type="ECO:0000256" key="8">
    <source>
        <dbReference type="SAM" id="MobiDB-lite"/>
    </source>
</evidence>
<comment type="subcellular location">
    <subcellularLocation>
        <location evidence="1">Nucleus</location>
    </subcellularLocation>
</comment>
<dbReference type="InterPro" id="IPR013087">
    <property type="entry name" value="Znf_C2H2_type"/>
</dbReference>
<dbReference type="EMBL" id="KQ435714">
    <property type="protein sequence ID" value="KOX79137.1"/>
    <property type="molecule type" value="Genomic_DNA"/>
</dbReference>
<feature type="compositionally biased region" description="Acidic residues" evidence="8">
    <location>
        <begin position="130"/>
        <end position="163"/>
    </location>
</feature>
<feature type="compositionally biased region" description="Basic and acidic residues" evidence="8">
    <location>
        <begin position="746"/>
        <end position="768"/>
    </location>
</feature>
<dbReference type="SMART" id="SM00355">
    <property type="entry name" value="ZnF_C2H2"/>
    <property type="match status" value="7"/>
</dbReference>
<evidence type="ECO:0000313" key="11">
    <source>
        <dbReference type="Proteomes" id="UP000053105"/>
    </source>
</evidence>
<feature type="region of interest" description="Disordered" evidence="8">
    <location>
        <begin position="1"/>
        <end position="26"/>
    </location>
</feature>
<dbReference type="AlphaFoldDB" id="A0A0M9A826"/>
<dbReference type="Pfam" id="PF12874">
    <property type="entry name" value="zf-met"/>
    <property type="match status" value="1"/>
</dbReference>
<feature type="domain" description="C2H2-type" evidence="9">
    <location>
        <begin position="874"/>
        <end position="901"/>
    </location>
</feature>
<evidence type="ECO:0000256" key="1">
    <source>
        <dbReference type="ARBA" id="ARBA00004123"/>
    </source>
</evidence>
<feature type="compositionally biased region" description="Basic residues" evidence="8">
    <location>
        <begin position="82"/>
        <end position="95"/>
    </location>
</feature>